<evidence type="ECO:0000313" key="2">
    <source>
        <dbReference type="Proteomes" id="UP001595457"/>
    </source>
</evidence>
<accession>A0ABV7AXH7</accession>
<proteinExistence type="predicted"/>
<keyword evidence="2" id="KW-1185">Reference proteome</keyword>
<name>A0ABV7AXH7_9GAMM</name>
<evidence type="ECO:0000313" key="1">
    <source>
        <dbReference type="EMBL" id="MFC2973873.1"/>
    </source>
</evidence>
<protein>
    <recommendedName>
        <fullName evidence="3">DUF1902 domain-containing protein</fullName>
    </recommendedName>
</protein>
<comment type="caution">
    <text evidence="1">The sequence shown here is derived from an EMBL/GenBank/DDBJ whole genome shotgun (WGS) entry which is preliminary data.</text>
</comment>
<gene>
    <name evidence="1" type="ORF">ACFOJE_16850</name>
</gene>
<reference evidence="2" key="1">
    <citation type="journal article" date="2019" name="Int. J. Syst. Evol. Microbiol.">
        <title>The Global Catalogue of Microorganisms (GCM) 10K type strain sequencing project: providing services to taxonomists for standard genome sequencing and annotation.</title>
        <authorList>
            <consortium name="The Broad Institute Genomics Platform"/>
            <consortium name="The Broad Institute Genome Sequencing Center for Infectious Disease"/>
            <person name="Wu L."/>
            <person name="Ma J."/>
        </authorList>
    </citation>
    <scope>NUCLEOTIDE SEQUENCE [LARGE SCALE GENOMIC DNA]</scope>
    <source>
        <strain evidence="2">KCTC 62195</strain>
    </source>
</reference>
<organism evidence="1 2">
    <name type="scientific">Azotobacter bryophylli</name>
    <dbReference type="NCBI Taxonomy" id="1986537"/>
    <lineage>
        <taxon>Bacteria</taxon>
        <taxon>Pseudomonadati</taxon>
        <taxon>Pseudomonadota</taxon>
        <taxon>Gammaproteobacteria</taxon>
        <taxon>Pseudomonadales</taxon>
        <taxon>Pseudomonadaceae</taxon>
        <taxon>Azotobacter</taxon>
    </lineage>
</organism>
<dbReference type="EMBL" id="JBHRSJ010000034">
    <property type="protein sequence ID" value="MFC2973873.1"/>
    <property type="molecule type" value="Genomic_DNA"/>
</dbReference>
<evidence type="ECO:0008006" key="3">
    <source>
        <dbReference type="Google" id="ProtNLM"/>
    </source>
</evidence>
<dbReference type="RefSeq" id="WP_377815795.1">
    <property type="nucleotide sequence ID" value="NZ_JBHRSJ010000034.1"/>
</dbReference>
<sequence length="65" mass="7211">MNVEVAENGKGSWQVEMDGAYHVNFPCQAEAEAFAERLRVRLNAPHLLPEIYEACPDLPLDLGAN</sequence>
<dbReference type="Proteomes" id="UP001595457">
    <property type="component" value="Unassembled WGS sequence"/>
</dbReference>